<dbReference type="EMBL" id="CAJVPY010002203">
    <property type="protein sequence ID" value="CAG8551996.1"/>
    <property type="molecule type" value="Genomic_DNA"/>
</dbReference>
<gene>
    <name evidence="1" type="ORF">DERYTH_LOCUS5312</name>
</gene>
<protein>
    <submittedName>
        <fullName evidence="1">23273_t:CDS:1</fullName>
    </submittedName>
</protein>
<proteinExistence type="predicted"/>
<sequence length="210" mass="24366">MVGDTIMKMKSKVELPIIKNTNAAAHPNAVFTSRPLSSLIKTALALQNVQLNCLPVTGEAHYITRENLFDIVNESIAPDLESFNKIDQRLDYDQVFYSYHDDNLNSEKVLNNKCQSFYNFYENMKNKDNSSKSNKHPKMNLTTLLNDQDSNDQDFYFCQRDNLNFENIYHNDNISLTKNDQYSTMDSIPFQYSTTDLMPFQYSTTDLMPF</sequence>
<accession>A0A9N9B3H0</accession>
<comment type="caution">
    <text evidence="1">The sequence shown here is derived from an EMBL/GenBank/DDBJ whole genome shotgun (WGS) entry which is preliminary data.</text>
</comment>
<organism evidence="1 2">
    <name type="scientific">Dentiscutata erythropus</name>
    <dbReference type="NCBI Taxonomy" id="1348616"/>
    <lineage>
        <taxon>Eukaryota</taxon>
        <taxon>Fungi</taxon>
        <taxon>Fungi incertae sedis</taxon>
        <taxon>Mucoromycota</taxon>
        <taxon>Glomeromycotina</taxon>
        <taxon>Glomeromycetes</taxon>
        <taxon>Diversisporales</taxon>
        <taxon>Gigasporaceae</taxon>
        <taxon>Dentiscutata</taxon>
    </lineage>
</organism>
<evidence type="ECO:0000313" key="1">
    <source>
        <dbReference type="EMBL" id="CAG8551996.1"/>
    </source>
</evidence>
<evidence type="ECO:0000313" key="2">
    <source>
        <dbReference type="Proteomes" id="UP000789405"/>
    </source>
</evidence>
<reference evidence="1" key="1">
    <citation type="submission" date="2021-06" db="EMBL/GenBank/DDBJ databases">
        <authorList>
            <person name="Kallberg Y."/>
            <person name="Tangrot J."/>
            <person name="Rosling A."/>
        </authorList>
    </citation>
    <scope>NUCLEOTIDE SEQUENCE</scope>
    <source>
        <strain evidence="1">MA453B</strain>
    </source>
</reference>
<name>A0A9N9B3H0_9GLOM</name>
<dbReference type="AlphaFoldDB" id="A0A9N9B3H0"/>
<keyword evidence="2" id="KW-1185">Reference proteome</keyword>
<dbReference type="OrthoDB" id="2436592at2759"/>
<dbReference type="Proteomes" id="UP000789405">
    <property type="component" value="Unassembled WGS sequence"/>
</dbReference>